<organism evidence="2 3">
    <name type="scientific">Mesorhizobium zhangyense</name>
    <dbReference type="NCBI Taxonomy" id="1776730"/>
    <lineage>
        <taxon>Bacteria</taxon>
        <taxon>Pseudomonadati</taxon>
        <taxon>Pseudomonadota</taxon>
        <taxon>Alphaproteobacteria</taxon>
        <taxon>Hyphomicrobiales</taxon>
        <taxon>Phyllobacteriaceae</taxon>
        <taxon>Mesorhizobium</taxon>
    </lineage>
</organism>
<protein>
    <submittedName>
        <fullName evidence="2">Uncharacterized protein</fullName>
    </submittedName>
</protein>
<keyword evidence="1" id="KW-1133">Transmembrane helix</keyword>
<feature type="transmembrane region" description="Helical" evidence="1">
    <location>
        <begin position="64"/>
        <end position="82"/>
    </location>
</feature>
<accession>A0A7C9V737</accession>
<proteinExistence type="predicted"/>
<feature type="transmembrane region" description="Helical" evidence="1">
    <location>
        <begin position="157"/>
        <end position="178"/>
    </location>
</feature>
<evidence type="ECO:0000313" key="2">
    <source>
        <dbReference type="EMBL" id="NGN40266.1"/>
    </source>
</evidence>
<dbReference type="RefSeq" id="WP_165114755.1">
    <property type="nucleotide sequence ID" value="NZ_JAAKZG010000002.1"/>
</dbReference>
<comment type="caution">
    <text evidence="2">The sequence shown here is derived from an EMBL/GenBank/DDBJ whole genome shotgun (WGS) entry which is preliminary data.</text>
</comment>
<dbReference type="EMBL" id="JAAKZG010000002">
    <property type="protein sequence ID" value="NGN40266.1"/>
    <property type="molecule type" value="Genomic_DNA"/>
</dbReference>
<dbReference type="AlphaFoldDB" id="A0A7C9V737"/>
<reference evidence="2 3" key="1">
    <citation type="submission" date="2020-02" db="EMBL/GenBank/DDBJ databases">
        <title>Genome sequence of the type strain CGMCC 1.15528 of Mesorhizobium zhangyense.</title>
        <authorList>
            <person name="Gao J."/>
            <person name="Sun J."/>
        </authorList>
    </citation>
    <scope>NUCLEOTIDE SEQUENCE [LARGE SCALE GENOMIC DNA]</scope>
    <source>
        <strain evidence="2 3">CGMCC 1.15528</strain>
    </source>
</reference>
<feature type="transmembrane region" description="Helical" evidence="1">
    <location>
        <begin position="94"/>
        <end position="114"/>
    </location>
</feature>
<gene>
    <name evidence="2" type="ORF">G6N74_04255</name>
</gene>
<evidence type="ECO:0000313" key="3">
    <source>
        <dbReference type="Proteomes" id="UP000481252"/>
    </source>
</evidence>
<keyword evidence="3" id="KW-1185">Reference proteome</keyword>
<evidence type="ECO:0000256" key="1">
    <source>
        <dbReference type="SAM" id="Phobius"/>
    </source>
</evidence>
<name>A0A7C9V737_9HYPH</name>
<keyword evidence="1" id="KW-0812">Transmembrane</keyword>
<sequence length="185" mass="21668">MDQKTAEFILSLQEEIDGLWRYLGHKDRADGFHQQAESIREKTDAYRNEFRDFHLRIFDQSERYINVVAVVGYAAYFATWSFAKELLLKEEVAFVALMGMISAGLFCLWEMLVIQYRMKQLGELGQAFRDMISPDDFEPIRQAILNREMKWTLFLTPIWRISLTVCMITVFIGAAVMARRAYLSL</sequence>
<keyword evidence="1" id="KW-0472">Membrane</keyword>
<dbReference type="Proteomes" id="UP000481252">
    <property type="component" value="Unassembled WGS sequence"/>
</dbReference>